<keyword evidence="1" id="KW-0813">Transport</keyword>
<protein>
    <recommendedName>
        <fullName evidence="9">Cytochrome c domain-containing protein</fullName>
    </recommendedName>
</protein>
<keyword evidence="8" id="KW-1133">Transmembrane helix</keyword>
<evidence type="ECO:0000256" key="1">
    <source>
        <dbReference type="ARBA" id="ARBA00022448"/>
    </source>
</evidence>
<dbReference type="PROSITE" id="PS51257">
    <property type="entry name" value="PROKAR_LIPOPROTEIN"/>
    <property type="match status" value="1"/>
</dbReference>
<dbReference type="PROSITE" id="PS51007">
    <property type="entry name" value="CYTC"/>
    <property type="match status" value="1"/>
</dbReference>
<keyword evidence="4" id="KW-0249">Electron transport</keyword>
<dbReference type="PIRSF" id="PIRSF000025">
    <property type="entry name" value="Cytc_Bsub_c550"/>
    <property type="match status" value="1"/>
</dbReference>
<gene>
    <name evidence="10" type="ORF">AS888_17065</name>
</gene>
<keyword evidence="2 6" id="KW-0349">Heme</keyword>
<keyword evidence="3 7" id="KW-0479">Metal-binding</keyword>
<evidence type="ECO:0000313" key="10">
    <source>
        <dbReference type="EMBL" id="KWW21303.1"/>
    </source>
</evidence>
<feature type="binding site" description="axial binding residue" evidence="7">
    <location>
        <position position="59"/>
    </location>
    <ligand>
        <name>heme c</name>
        <dbReference type="ChEBI" id="CHEBI:61717"/>
    </ligand>
    <ligandPart>
        <name>Fe</name>
        <dbReference type="ChEBI" id="CHEBI:18248"/>
    </ligandPart>
</feature>
<dbReference type="InterPro" id="IPR036909">
    <property type="entry name" value="Cyt_c-like_dom_sf"/>
</dbReference>
<dbReference type="AlphaFoldDB" id="A0A109N0M8"/>
<dbReference type="EMBL" id="LNNH01000012">
    <property type="protein sequence ID" value="KWW21303.1"/>
    <property type="molecule type" value="Genomic_DNA"/>
</dbReference>
<comment type="caution">
    <text evidence="10">The sequence shown here is derived from an EMBL/GenBank/DDBJ whole genome shotgun (WGS) entry which is preliminary data.</text>
</comment>
<evidence type="ECO:0000256" key="5">
    <source>
        <dbReference type="ARBA" id="ARBA00023004"/>
    </source>
</evidence>
<evidence type="ECO:0000313" key="11">
    <source>
        <dbReference type="Proteomes" id="UP000064189"/>
    </source>
</evidence>
<accession>A0A109N0M8</accession>
<sequence>MKKIWLTSGVSVVLAGCFVFLLFFYKGQQPSPSPSPDGGTQGTSAGAEEIVNNSCISCHGENLQGGAGPAINKVGAKYDKSEIEDIINNGKNGMPAGVISNEEAAIVAEWLSKKK</sequence>
<dbReference type="InterPro" id="IPR012218">
    <property type="entry name" value="Cyt_c_BACSU-c550-type"/>
</dbReference>
<dbReference type="Pfam" id="PF13442">
    <property type="entry name" value="Cytochrome_CBB3"/>
    <property type="match status" value="1"/>
</dbReference>
<dbReference type="GO" id="GO:0020037">
    <property type="term" value="F:heme binding"/>
    <property type="evidence" value="ECO:0007669"/>
    <property type="project" value="InterPro"/>
</dbReference>
<evidence type="ECO:0000256" key="7">
    <source>
        <dbReference type="PIRSR" id="PIRSR000025-2"/>
    </source>
</evidence>
<dbReference type="PANTHER" id="PTHR37823">
    <property type="entry name" value="CYTOCHROME C-553-LIKE"/>
    <property type="match status" value="1"/>
</dbReference>
<keyword evidence="8" id="KW-0812">Transmembrane</keyword>
<dbReference type="InterPro" id="IPR009056">
    <property type="entry name" value="Cyt_c-like_dom"/>
</dbReference>
<name>A0A109N0M8_9BACI</name>
<evidence type="ECO:0000256" key="2">
    <source>
        <dbReference type="ARBA" id="ARBA00022617"/>
    </source>
</evidence>
<evidence type="ECO:0000259" key="9">
    <source>
        <dbReference type="PROSITE" id="PS51007"/>
    </source>
</evidence>
<evidence type="ECO:0000256" key="4">
    <source>
        <dbReference type="ARBA" id="ARBA00022982"/>
    </source>
</evidence>
<dbReference type="InterPro" id="IPR051811">
    <property type="entry name" value="Cytochrome_c550/c551-like"/>
</dbReference>
<feature type="binding site" description="covalent" evidence="6">
    <location>
        <position position="55"/>
    </location>
    <ligand>
        <name>heme c</name>
        <dbReference type="ChEBI" id="CHEBI:61717"/>
    </ligand>
</feature>
<organism evidence="10 11">
    <name type="scientific">Peribacillus simplex</name>
    <dbReference type="NCBI Taxonomy" id="1478"/>
    <lineage>
        <taxon>Bacteria</taxon>
        <taxon>Bacillati</taxon>
        <taxon>Bacillota</taxon>
        <taxon>Bacilli</taxon>
        <taxon>Bacillales</taxon>
        <taxon>Bacillaceae</taxon>
        <taxon>Peribacillus</taxon>
    </lineage>
</organism>
<evidence type="ECO:0000256" key="6">
    <source>
        <dbReference type="PIRSR" id="PIRSR000025-1"/>
    </source>
</evidence>
<dbReference type="GO" id="GO:0009055">
    <property type="term" value="F:electron transfer activity"/>
    <property type="evidence" value="ECO:0007669"/>
    <property type="project" value="InterPro"/>
</dbReference>
<dbReference type="Gene3D" id="1.10.760.10">
    <property type="entry name" value="Cytochrome c-like domain"/>
    <property type="match status" value="1"/>
</dbReference>
<feature type="domain" description="Cytochrome c" evidence="9">
    <location>
        <begin position="42"/>
        <end position="115"/>
    </location>
</feature>
<keyword evidence="8" id="KW-0472">Membrane</keyword>
<keyword evidence="5 7" id="KW-0408">Iron</keyword>
<feature type="binding site" description="axial binding residue" evidence="7">
    <location>
        <position position="94"/>
    </location>
    <ligand>
        <name>heme c</name>
        <dbReference type="ChEBI" id="CHEBI:61717"/>
    </ligand>
    <ligandPart>
        <name>Fe</name>
        <dbReference type="ChEBI" id="CHEBI:18248"/>
    </ligandPart>
</feature>
<evidence type="ECO:0000256" key="3">
    <source>
        <dbReference type="ARBA" id="ARBA00022723"/>
    </source>
</evidence>
<feature type="transmembrane region" description="Helical" evidence="8">
    <location>
        <begin position="6"/>
        <end position="25"/>
    </location>
</feature>
<dbReference type="GO" id="GO:0005506">
    <property type="term" value="F:iron ion binding"/>
    <property type="evidence" value="ECO:0007669"/>
    <property type="project" value="InterPro"/>
</dbReference>
<dbReference type="Proteomes" id="UP000064189">
    <property type="component" value="Unassembled WGS sequence"/>
</dbReference>
<dbReference type="PANTHER" id="PTHR37823:SF4">
    <property type="entry name" value="MENAQUINOL-CYTOCHROME C REDUCTASE CYTOCHROME B_C SUBUNIT"/>
    <property type="match status" value="1"/>
</dbReference>
<comment type="PTM">
    <text evidence="6">Binds 1 heme c group covalently per subunit.</text>
</comment>
<dbReference type="GO" id="GO:0016020">
    <property type="term" value="C:membrane"/>
    <property type="evidence" value="ECO:0007669"/>
    <property type="project" value="InterPro"/>
</dbReference>
<evidence type="ECO:0000256" key="8">
    <source>
        <dbReference type="SAM" id="Phobius"/>
    </source>
</evidence>
<dbReference type="SUPFAM" id="SSF46626">
    <property type="entry name" value="Cytochrome c"/>
    <property type="match status" value="1"/>
</dbReference>
<reference evidence="10 11" key="1">
    <citation type="submission" date="2015-11" db="EMBL/GenBank/DDBJ databases">
        <title>Genome Sequence of Bacillus simplex strain VanAntwerpen2.</title>
        <authorList>
            <person name="Couger M.B."/>
        </authorList>
    </citation>
    <scope>NUCLEOTIDE SEQUENCE [LARGE SCALE GENOMIC DNA]</scope>
    <source>
        <strain evidence="10 11">VanAntwerpen02</strain>
    </source>
</reference>
<proteinExistence type="predicted"/>
<keyword evidence="11" id="KW-1185">Reference proteome</keyword>
<feature type="binding site" description="covalent" evidence="6">
    <location>
        <position position="58"/>
    </location>
    <ligand>
        <name>heme c</name>
        <dbReference type="ChEBI" id="CHEBI:61717"/>
    </ligand>
</feature>